<feature type="domain" description="Nephrocystin 3-like N-terminal" evidence="3">
    <location>
        <begin position="343"/>
        <end position="506"/>
    </location>
</feature>
<dbReference type="InterPro" id="IPR056884">
    <property type="entry name" value="NPHP3-like_N"/>
</dbReference>
<feature type="domain" description="Fungal STAND N-terminal Goodbye" evidence="2">
    <location>
        <begin position="16"/>
        <end position="141"/>
    </location>
</feature>
<organism evidence="4 5">
    <name type="scientific">Lepidopterella palustris CBS 459.81</name>
    <dbReference type="NCBI Taxonomy" id="1314670"/>
    <lineage>
        <taxon>Eukaryota</taxon>
        <taxon>Fungi</taxon>
        <taxon>Dikarya</taxon>
        <taxon>Ascomycota</taxon>
        <taxon>Pezizomycotina</taxon>
        <taxon>Dothideomycetes</taxon>
        <taxon>Pleosporomycetidae</taxon>
        <taxon>Mytilinidiales</taxon>
        <taxon>Argynnaceae</taxon>
        <taxon>Lepidopterella</taxon>
    </lineage>
</organism>
<evidence type="ECO:0000259" key="2">
    <source>
        <dbReference type="Pfam" id="PF17109"/>
    </source>
</evidence>
<dbReference type="PANTHER" id="PTHR10039">
    <property type="entry name" value="AMELOGENIN"/>
    <property type="match status" value="1"/>
</dbReference>
<dbReference type="OrthoDB" id="448455at2759"/>
<accession>A0A8E2DXI5</accession>
<evidence type="ECO:0000259" key="3">
    <source>
        <dbReference type="Pfam" id="PF24883"/>
    </source>
</evidence>
<proteinExistence type="predicted"/>
<dbReference type="SUPFAM" id="SSF52540">
    <property type="entry name" value="P-loop containing nucleoside triphosphate hydrolases"/>
    <property type="match status" value="1"/>
</dbReference>
<evidence type="ECO:0008006" key="6">
    <source>
        <dbReference type="Google" id="ProtNLM"/>
    </source>
</evidence>
<dbReference type="Pfam" id="PF24883">
    <property type="entry name" value="NPHP3_N"/>
    <property type="match status" value="1"/>
</dbReference>
<sequence>MTALNGGRNTDVALLWNQAFIEYNETVGEKGMKIDLVQISRVKSVEDVTNAVDEASKAFKKYRHDGSTLDKVRSFIGGNLSYVQIVGDKVSESAAASFPPASAIWTVSTYAIKTCQTMSQDYNQLLALIAEAGNFLKTLEIIEENIPDCKRYNECVAETLIAIVGVFAVQTKFMLMKRPMAFLHTLVRGGGDGDLEKAYSRVTDALSRLSRANEIMTVKNTEDIKNLVGQWGVRMEFYHDDIISELQKQTEGIQANHQAILANQVGIDANQQGIEANRKILEQIQLRLIRSEEERAAKVDSGAEEATHSVSATLIKAKKFFKANANSEMVLKDLSRSYVARSTDWLFDDAVYRSWLDGDKPFLWLSADSGQGKSHIAFSLIERLKKERQSQEGTSVAYFFFQEESATNGASKNALRSIGLQIARQDQRYREKIALKSSDEDCTRKSISEIWKDALFPAHFDKAQTNQLILVLDGFDSAVREESAAFLEKLASIPDQGLRIKVFFTGKPTLQETLARLSLLQLDARVEETKAKILESRLETLPRVSRFRPLAKRKIIQRLTDDSFTLLYVERFLKTLEAKALERPALIALKSPPEALEMLYEQLFLKSFEGRSAEESEALRFVFSWLGACMRRLTLQELNALMVLKFGKKVLNIEDEIAGKCASILEIASSVSPEEENKLLQKEIVKAQLRTSIAADNASTNNQIELHGRSNFDSVRELPALSKAIEDDSSFVVYFQDTTMTKFIRNESNEQITRSAFHAHLDAFATCADVLERLEDFEDPSEPNTVLHNYAAFAWIKHLLQLDGYDEASDKDASLIAQKLIMIYGASAAPSMNIFQQTDISYNDFVERGPGVVQKWLRCGLETEEVAANENVKYLSEMLVAEPNRYLSTLAREQARRWIDQVTWESAEKALMSALKAYQTKDGKAFNKDEFSESDVQELVMGLDKRLVPLDHKFYRAMSMAWSTLCVNERAWADIQTSWQLCGKNDPYGHEDLGQQQFFTLYHMAVARSQMDVFDEACRYYRQALALKRPESPEERETTQLILLTLGIQANGTEGADLLERALMAAPDLSGICFSRLLVCLSRLKRYEKVVETVTRYGSLRLTTSWVHGDDINNEYQKSAKLSGMTEAMVATYQQLIYDQDPLRWASPARFYLARAYRRIVGNNSKAKELLYQILDSESCIHPANGQEDDSLLYKAQIALSEVLYEQFVSSSSLIDKAALLQEMSNLQHRQLGQKLSVDSYFGSYNTSLARMCQKLDSLARFFEILDEDFRKCMDTLQDDDPWNDSSTLRQLCKILACLPELDDEATIAMCASFYVIDPDVLERLNVEGSADRSKDKDEEEDGTYDRTSVHLEYSGCGDHKVWNDMSHPLYKCTICAECSLCEDCHAELQALKGAKDAQGPDPYCGVNHSYIKVPMPGWLGIRKGKMYIEGRDPVIFNEWLKQLRERRWPQIWEQRFLG</sequence>
<evidence type="ECO:0000256" key="1">
    <source>
        <dbReference type="ARBA" id="ARBA00022737"/>
    </source>
</evidence>
<dbReference type="Proteomes" id="UP000250266">
    <property type="component" value="Unassembled WGS sequence"/>
</dbReference>
<dbReference type="InterPro" id="IPR011990">
    <property type="entry name" value="TPR-like_helical_dom_sf"/>
</dbReference>
<keyword evidence="5" id="KW-1185">Reference proteome</keyword>
<dbReference type="PANTHER" id="PTHR10039:SF17">
    <property type="entry name" value="FUNGAL STAND N-TERMINAL GOODBYE DOMAIN-CONTAINING PROTEIN-RELATED"/>
    <property type="match status" value="1"/>
</dbReference>
<name>A0A8E2DXI5_9PEZI</name>
<protein>
    <recommendedName>
        <fullName evidence="6">Fungal STAND N-terminal Goodbye domain-containing protein</fullName>
    </recommendedName>
</protein>
<dbReference type="InterPro" id="IPR031350">
    <property type="entry name" value="Goodbye_dom"/>
</dbReference>
<dbReference type="Gene3D" id="1.25.40.10">
    <property type="entry name" value="Tetratricopeptide repeat domain"/>
    <property type="match status" value="1"/>
</dbReference>
<evidence type="ECO:0000313" key="5">
    <source>
        <dbReference type="Proteomes" id="UP000250266"/>
    </source>
</evidence>
<dbReference type="SUPFAM" id="SSF48452">
    <property type="entry name" value="TPR-like"/>
    <property type="match status" value="1"/>
</dbReference>
<dbReference type="InterPro" id="IPR027417">
    <property type="entry name" value="P-loop_NTPase"/>
</dbReference>
<gene>
    <name evidence="4" type="ORF">K432DRAFT_430523</name>
</gene>
<dbReference type="EMBL" id="KV745723">
    <property type="protein sequence ID" value="OCK73567.1"/>
    <property type="molecule type" value="Genomic_DNA"/>
</dbReference>
<evidence type="ECO:0000313" key="4">
    <source>
        <dbReference type="EMBL" id="OCK73567.1"/>
    </source>
</evidence>
<dbReference type="Gene3D" id="3.40.50.300">
    <property type="entry name" value="P-loop containing nucleotide triphosphate hydrolases"/>
    <property type="match status" value="1"/>
</dbReference>
<reference evidence="4 5" key="1">
    <citation type="journal article" date="2016" name="Nat. Commun.">
        <title>Ectomycorrhizal ecology is imprinted in the genome of the dominant symbiotic fungus Cenococcum geophilum.</title>
        <authorList>
            <consortium name="DOE Joint Genome Institute"/>
            <person name="Peter M."/>
            <person name="Kohler A."/>
            <person name="Ohm R.A."/>
            <person name="Kuo A."/>
            <person name="Krutzmann J."/>
            <person name="Morin E."/>
            <person name="Arend M."/>
            <person name="Barry K.W."/>
            <person name="Binder M."/>
            <person name="Choi C."/>
            <person name="Clum A."/>
            <person name="Copeland A."/>
            <person name="Grisel N."/>
            <person name="Haridas S."/>
            <person name="Kipfer T."/>
            <person name="LaButti K."/>
            <person name="Lindquist E."/>
            <person name="Lipzen A."/>
            <person name="Maire R."/>
            <person name="Meier B."/>
            <person name="Mihaltcheva S."/>
            <person name="Molinier V."/>
            <person name="Murat C."/>
            <person name="Poggeler S."/>
            <person name="Quandt C.A."/>
            <person name="Sperisen C."/>
            <person name="Tritt A."/>
            <person name="Tisserant E."/>
            <person name="Crous P.W."/>
            <person name="Henrissat B."/>
            <person name="Nehls U."/>
            <person name="Egli S."/>
            <person name="Spatafora J.W."/>
            <person name="Grigoriev I.V."/>
            <person name="Martin F.M."/>
        </authorList>
    </citation>
    <scope>NUCLEOTIDE SEQUENCE [LARGE SCALE GENOMIC DNA]</scope>
    <source>
        <strain evidence="4 5">CBS 459.81</strain>
    </source>
</reference>
<dbReference type="Pfam" id="PF17109">
    <property type="entry name" value="Goodbye"/>
    <property type="match status" value="1"/>
</dbReference>
<keyword evidence="1" id="KW-0677">Repeat</keyword>